<evidence type="ECO:0000313" key="4">
    <source>
        <dbReference type="Proteomes" id="UP000621307"/>
    </source>
</evidence>
<gene>
    <name evidence="3" type="ORF">H6G14_11855</name>
</gene>
<dbReference type="RefSeq" id="WP_190567618.1">
    <property type="nucleotide sequence ID" value="NZ_JACJQL010000014.1"/>
</dbReference>
<proteinExistence type="predicted"/>
<dbReference type="EMBL" id="JACJQL010000014">
    <property type="protein sequence ID" value="MBD2251990.1"/>
    <property type="molecule type" value="Genomic_DNA"/>
</dbReference>
<feature type="domain" description="Pvc16 N-terminal" evidence="2">
    <location>
        <begin position="6"/>
        <end position="200"/>
    </location>
</feature>
<dbReference type="InterPro" id="IPR025351">
    <property type="entry name" value="Pvc16_N"/>
</dbReference>
<dbReference type="Pfam" id="PF14065">
    <property type="entry name" value="Pvc16_N"/>
    <property type="match status" value="1"/>
</dbReference>
<sequence length="219" mass="24266">MLDALDKSLENLLKKELEHFSLTGISSSSSNAPTSNTDGGQHLEISFEAPGSNNGQGSIGIHLFLYDIQENLELRSNNWSLQRSIPENGNPDNPVMAVRWRAPARVDCSYLITCWTTPSNAATEHKILGEVLKILLRYPRIPNEYLEGELVGLEPPIRAVAMRPSRLQSLGEFWQATGGKPKAAINYTVTIAVPTGQEEKIELVTQTETNFHLKRSDRG</sequence>
<dbReference type="Proteomes" id="UP000621307">
    <property type="component" value="Unassembled WGS sequence"/>
</dbReference>
<evidence type="ECO:0000313" key="3">
    <source>
        <dbReference type="EMBL" id="MBD2251990.1"/>
    </source>
</evidence>
<feature type="region of interest" description="Disordered" evidence="1">
    <location>
        <begin position="24"/>
        <end position="49"/>
    </location>
</feature>
<protein>
    <submittedName>
        <fullName evidence="3">DUF4255 domain-containing protein</fullName>
    </submittedName>
</protein>
<keyword evidence="4" id="KW-1185">Reference proteome</keyword>
<reference evidence="3 4" key="1">
    <citation type="journal article" date="2020" name="ISME J.">
        <title>Comparative genomics reveals insights into cyanobacterial evolution and habitat adaptation.</title>
        <authorList>
            <person name="Chen M.Y."/>
            <person name="Teng W.K."/>
            <person name="Zhao L."/>
            <person name="Hu C.X."/>
            <person name="Zhou Y.K."/>
            <person name="Han B.P."/>
            <person name="Song L.R."/>
            <person name="Shu W.S."/>
        </authorList>
    </citation>
    <scope>NUCLEOTIDE SEQUENCE [LARGE SCALE GENOMIC DNA]</scope>
    <source>
        <strain evidence="3 4">FACHB-3921</strain>
    </source>
</reference>
<name>A0ABR8BDG0_9NOSO</name>
<evidence type="ECO:0000259" key="2">
    <source>
        <dbReference type="Pfam" id="PF14065"/>
    </source>
</evidence>
<accession>A0ABR8BDG0</accession>
<evidence type="ECO:0000256" key="1">
    <source>
        <dbReference type="SAM" id="MobiDB-lite"/>
    </source>
</evidence>
<comment type="caution">
    <text evidence="3">The sequence shown here is derived from an EMBL/GenBank/DDBJ whole genome shotgun (WGS) entry which is preliminary data.</text>
</comment>
<organism evidence="3 4">
    <name type="scientific">Nostoc parmelioides FACHB-3921</name>
    <dbReference type="NCBI Taxonomy" id="2692909"/>
    <lineage>
        <taxon>Bacteria</taxon>
        <taxon>Bacillati</taxon>
        <taxon>Cyanobacteriota</taxon>
        <taxon>Cyanophyceae</taxon>
        <taxon>Nostocales</taxon>
        <taxon>Nostocaceae</taxon>
        <taxon>Nostoc</taxon>
    </lineage>
</organism>